<evidence type="ECO:0000313" key="3">
    <source>
        <dbReference type="Proteomes" id="UP000728032"/>
    </source>
</evidence>
<organism evidence="2">
    <name type="scientific">Oppiella nova</name>
    <dbReference type="NCBI Taxonomy" id="334625"/>
    <lineage>
        <taxon>Eukaryota</taxon>
        <taxon>Metazoa</taxon>
        <taxon>Ecdysozoa</taxon>
        <taxon>Arthropoda</taxon>
        <taxon>Chelicerata</taxon>
        <taxon>Arachnida</taxon>
        <taxon>Acari</taxon>
        <taxon>Acariformes</taxon>
        <taxon>Sarcoptiformes</taxon>
        <taxon>Oribatida</taxon>
        <taxon>Brachypylina</taxon>
        <taxon>Oppioidea</taxon>
        <taxon>Oppiidae</taxon>
        <taxon>Oppiella</taxon>
    </lineage>
</organism>
<sequence>MALNGRITENSVLYRLYPLSECKESLNSYIRKSYTYLAKYISLHIWHNQSFQLSVATDSYEFETRLPTIREAIAYIRQNPDTTRSHDLIQKSILKRIDCFPKRIREHQHRVHCYVPIGVAALLKQRPSLISWAVNAFYSRTPDDLKACQAMKYFPPECRVMRCLTITRCLYAQLMSQQYSPDARVGWDLPPNNSRDYKSHDLGVKIASGFEILISNCKTALNGNSNQIDFPSDRRWLAFHKSLTKNGYFGKELNGSQKYAELMKSAENYFSDLIINNDENCDDFSDGFVSKGETILQILRSLEIDDKEFESEAKNLPKEDSDDWLHINGDELDAMLSEKFCSKPNQQSNDCSDLSDLSTQIPATLKAFVSNHKSGLKGAEAPKHSSRTSTAKIQFNEDSFTDALSTVLSLKIPHSDTDSSESGMSDYSDGDDSIDSDDDCYQNELLKSETTNGSTNGSTNGLMNEMNDYMKAMDQQLAETSVGQSFERRTDGHEANDGYKAVDIDLNALTNILESYSAECGVPGPATALFSTMGVKLPDDTDSDDD</sequence>
<dbReference type="EMBL" id="OC919603">
    <property type="protein sequence ID" value="CAD7651632.1"/>
    <property type="molecule type" value="Genomic_DNA"/>
</dbReference>
<dbReference type="PANTHER" id="PTHR13060">
    <property type="entry name" value="SGT1 PROTEIN HSGT1 SUPPRESSOR OF GCR2"/>
    <property type="match status" value="1"/>
</dbReference>
<gene>
    <name evidence="2" type="ORF">ONB1V03_LOCUS8394</name>
</gene>
<dbReference type="GO" id="GO:0005634">
    <property type="term" value="C:nucleus"/>
    <property type="evidence" value="ECO:0007669"/>
    <property type="project" value="TreeGrafter"/>
</dbReference>
<dbReference type="OrthoDB" id="27237at2759"/>
<feature type="compositionally biased region" description="Acidic residues" evidence="1">
    <location>
        <begin position="428"/>
        <end position="439"/>
    </location>
</feature>
<evidence type="ECO:0000313" key="2">
    <source>
        <dbReference type="EMBL" id="CAD7651632.1"/>
    </source>
</evidence>
<reference evidence="2" key="1">
    <citation type="submission" date="2020-11" db="EMBL/GenBank/DDBJ databases">
        <authorList>
            <person name="Tran Van P."/>
        </authorList>
    </citation>
    <scope>NUCLEOTIDE SEQUENCE</scope>
</reference>
<dbReference type="AlphaFoldDB" id="A0A7R9M141"/>
<evidence type="ECO:0008006" key="4">
    <source>
        <dbReference type="Google" id="ProtNLM"/>
    </source>
</evidence>
<protein>
    <recommendedName>
        <fullName evidence="4">Protein ecdysoneless</fullName>
    </recommendedName>
</protein>
<dbReference type="Proteomes" id="UP000728032">
    <property type="component" value="Unassembled WGS sequence"/>
</dbReference>
<feature type="region of interest" description="Disordered" evidence="1">
    <location>
        <begin position="413"/>
        <end position="439"/>
    </location>
</feature>
<dbReference type="EMBL" id="CAJPVJ010004778">
    <property type="protein sequence ID" value="CAG2168910.1"/>
    <property type="molecule type" value="Genomic_DNA"/>
</dbReference>
<name>A0A7R9M141_9ACAR</name>
<dbReference type="InterPro" id="IPR010770">
    <property type="entry name" value="Ecd"/>
</dbReference>
<accession>A0A7R9M141</accession>
<proteinExistence type="predicted"/>
<keyword evidence="3" id="KW-1185">Reference proteome</keyword>
<dbReference type="PANTHER" id="PTHR13060:SF0">
    <property type="entry name" value="PROTEIN ECDYSONELESS HOMOLOG"/>
    <property type="match status" value="1"/>
</dbReference>
<evidence type="ECO:0000256" key="1">
    <source>
        <dbReference type="SAM" id="MobiDB-lite"/>
    </source>
</evidence>
<dbReference type="Pfam" id="PF07093">
    <property type="entry name" value="SGT1"/>
    <property type="match status" value="1"/>
</dbReference>